<dbReference type="AlphaFoldDB" id="A0A9Y1BSC7"/>
<dbReference type="InterPro" id="IPR002524">
    <property type="entry name" value="Cation_efflux"/>
</dbReference>
<dbReference type="Proteomes" id="UP001200513">
    <property type="component" value="Chromosome"/>
</dbReference>
<evidence type="ECO:0000256" key="6">
    <source>
        <dbReference type="ARBA" id="ARBA00023136"/>
    </source>
</evidence>
<dbReference type="Pfam" id="PF16916">
    <property type="entry name" value="ZT_dimer"/>
    <property type="match status" value="1"/>
</dbReference>
<dbReference type="EMBL" id="CP084167">
    <property type="protein sequence ID" value="UJG44333.1"/>
    <property type="molecule type" value="Genomic_DNA"/>
</dbReference>
<dbReference type="FunFam" id="1.20.1510.10:FF:000006">
    <property type="entry name" value="Divalent cation efflux transporter"/>
    <property type="match status" value="1"/>
</dbReference>
<feature type="transmembrane region" description="Helical" evidence="7">
    <location>
        <begin position="108"/>
        <end position="136"/>
    </location>
</feature>
<organism evidence="10">
    <name type="scientific">Candidatus Heimdallarchaeum endolithica</name>
    <dbReference type="NCBI Taxonomy" id="2876572"/>
    <lineage>
        <taxon>Archaea</taxon>
        <taxon>Promethearchaeati</taxon>
        <taxon>Candidatus Heimdallarchaeota</taxon>
        <taxon>Candidatus Heimdallarchaeia (ex Rinke et al. 2021) (nom. nud.)</taxon>
        <taxon>Candidatus Heimdallarchaeales</taxon>
        <taxon>Candidatus Heimdallarchaeaceae</taxon>
        <taxon>Candidatus Heimdallarchaeum</taxon>
    </lineage>
</organism>
<dbReference type="PANTHER" id="PTHR43840">
    <property type="entry name" value="MITOCHONDRIAL METAL TRANSPORTER 1-RELATED"/>
    <property type="match status" value="1"/>
</dbReference>
<name>A0A9Y1BSC7_9ARCH</name>
<evidence type="ECO:0000259" key="9">
    <source>
        <dbReference type="Pfam" id="PF16916"/>
    </source>
</evidence>
<accession>A0A9Y1BSC7</accession>
<proteinExistence type="inferred from homology"/>
<protein>
    <submittedName>
        <fullName evidence="10">Cation diffusion facilitator family transporter</fullName>
    </submittedName>
</protein>
<comment type="subcellular location">
    <subcellularLocation>
        <location evidence="1">Membrane</location>
        <topology evidence="1">Multi-pass membrane protein</topology>
    </subcellularLocation>
</comment>
<feature type="domain" description="Cation efflux protein cytoplasmic" evidence="9">
    <location>
        <begin position="208"/>
        <end position="285"/>
    </location>
</feature>
<feature type="transmembrane region" description="Helical" evidence="7">
    <location>
        <begin position="156"/>
        <end position="173"/>
    </location>
</feature>
<dbReference type="InterPro" id="IPR036837">
    <property type="entry name" value="Cation_efflux_CTD_sf"/>
</dbReference>
<keyword evidence="6 7" id="KW-0472">Membrane</keyword>
<feature type="transmembrane region" description="Helical" evidence="7">
    <location>
        <begin position="179"/>
        <end position="196"/>
    </location>
</feature>
<dbReference type="NCBIfam" id="TIGR01297">
    <property type="entry name" value="CDF"/>
    <property type="match status" value="1"/>
</dbReference>
<evidence type="ECO:0000256" key="5">
    <source>
        <dbReference type="ARBA" id="ARBA00022989"/>
    </source>
</evidence>
<keyword evidence="4 7" id="KW-0812">Transmembrane</keyword>
<keyword evidence="3" id="KW-0813">Transport</keyword>
<dbReference type="Gene3D" id="1.20.1510.10">
    <property type="entry name" value="Cation efflux protein transmembrane domain"/>
    <property type="match status" value="1"/>
</dbReference>
<dbReference type="SUPFAM" id="SSF161111">
    <property type="entry name" value="Cation efflux protein transmembrane domain-like"/>
    <property type="match status" value="1"/>
</dbReference>
<evidence type="ECO:0000256" key="1">
    <source>
        <dbReference type="ARBA" id="ARBA00004141"/>
    </source>
</evidence>
<evidence type="ECO:0000259" key="8">
    <source>
        <dbReference type="Pfam" id="PF01545"/>
    </source>
</evidence>
<evidence type="ECO:0000313" key="10">
    <source>
        <dbReference type="EMBL" id="UJG44333.1"/>
    </source>
</evidence>
<feature type="transmembrane region" description="Helical" evidence="7">
    <location>
        <begin position="12"/>
        <end position="32"/>
    </location>
</feature>
<feature type="transmembrane region" description="Helical" evidence="7">
    <location>
        <begin position="78"/>
        <end position="96"/>
    </location>
</feature>
<dbReference type="InterPro" id="IPR050291">
    <property type="entry name" value="CDF_Transporter"/>
</dbReference>
<evidence type="ECO:0000256" key="4">
    <source>
        <dbReference type="ARBA" id="ARBA00022692"/>
    </source>
</evidence>
<dbReference type="GO" id="GO:0008324">
    <property type="term" value="F:monoatomic cation transmembrane transporter activity"/>
    <property type="evidence" value="ECO:0007669"/>
    <property type="project" value="InterPro"/>
</dbReference>
<keyword evidence="5 7" id="KW-1133">Transmembrane helix</keyword>
<evidence type="ECO:0000256" key="2">
    <source>
        <dbReference type="ARBA" id="ARBA00008114"/>
    </source>
</evidence>
<comment type="similarity">
    <text evidence="2">Belongs to the cation diffusion facilitator (CDF) transporter (TC 2.A.4) family.</text>
</comment>
<dbReference type="InterPro" id="IPR027470">
    <property type="entry name" value="Cation_efflux_CTD"/>
</dbReference>
<evidence type="ECO:0000256" key="7">
    <source>
        <dbReference type="SAM" id="Phobius"/>
    </source>
</evidence>
<dbReference type="InterPro" id="IPR027469">
    <property type="entry name" value="Cation_efflux_TMD_sf"/>
</dbReference>
<feature type="domain" description="Cation efflux protein transmembrane" evidence="8">
    <location>
        <begin position="13"/>
        <end position="204"/>
    </location>
</feature>
<dbReference type="PANTHER" id="PTHR43840:SF15">
    <property type="entry name" value="MITOCHONDRIAL METAL TRANSPORTER 1-RELATED"/>
    <property type="match status" value="1"/>
</dbReference>
<dbReference type="GO" id="GO:0016020">
    <property type="term" value="C:membrane"/>
    <property type="evidence" value="ECO:0007669"/>
    <property type="project" value="UniProtKB-SubCell"/>
</dbReference>
<reference evidence="10" key="1">
    <citation type="journal article" date="2022" name="Nat. Microbiol.">
        <title>Unique mobile elements and scalable gene flow at the prokaryote-eukaryote boundary revealed by circularized Asgard archaea genomes.</title>
        <authorList>
            <person name="Wu F."/>
            <person name="Speth D.R."/>
            <person name="Philosof A."/>
            <person name="Cremiere A."/>
            <person name="Narayanan A."/>
            <person name="Barco R.A."/>
            <person name="Connon S.A."/>
            <person name="Amend J.P."/>
            <person name="Antoshechkin I.A."/>
            <person name="Orphan V.J."/>
        </authorList>
    </citation>
    <scope>NUCLEOTIDE SEQUENCE</scope>
    <source>
        <strain evidence="10">PR6</strain>
    </source>
</reference>
<gene>
    <name evidence="10" type="ORF">K9W46_03920</name>
</gene>
<dbReference type="SUPFAM" id="SSF160240">
    <property type="entry name" value="Cation efflux protein cytoplasmic domain-like"/>
    <property type="match status" value="1"/>
</dbReference>
<evidence type="ECO:0000256" key="3">
    <source>
        <dbReference type="ARBA" id="ARBA00022448"/>
    </source>
</evidence>
<dbReference type="Gene3D" id="3.30.70.1350">
    <property type="entry name" value="Cation efflux protein, cytoplasmic domain"/>
    <property type="match status" value="1"/>
</dbReference>
<dbReference type="Pfam" id="PF01545">
    <property type="entry name" value="Cation_efflux"/>
    <property type="match status" value="1"/>
</dbReference>
<dbReference type="InterPro" id="IPR058533">
    <property type="entry name" value="Cation_efflux_TM"/>
</dbReference>
<sequence length="296" mass="33584">MAKFYLNFIATGLSLFINSILMTLKIVVGILFNSVSLLADGFDSLLDLIMSIFAGVGEKMGKKPADRDYPFGHEKFQFLLSLAIVVFMIFSSYQIAEEAISRLINQDFLVFKWIILIVALTSIVGKFFLSYVLFVIGKKLNSPSILSLSKNFRSDVIASFLVVGAIIGAYFEVYWLDPVLALLIVVVIILTGYDIAKDSLPILLDRGPPEDIVKLIEEKGLECEHVKEVHLVRLRRIYDQWTGDFHLLVDEDMMVKDAHFIAEKLKKKLEDTGSFKDIVIHIEPYNSQESLKKQFF</sequence>